<keyword evidence="2" id="KW-1003">Cell membrane</keyword>
<evidence type="ECO:0000256" key="7">
    <source>
        <dbReference type="ARBA" id="ARBA00023170"/>
    </source>
</evidence>
<keyword evidence="9" id="KW-0807">Transducer</keyword>
<dbReference type="EMBL" id="MF459563">
    <property type="protein sequence ID" value="AWO67319.1"/>
    <property type="molecule type" value="mRNA"/>
</dbReference>
<dbReference type="AlphaFoldDB" id="A0A4P2SXL9"/>
<feature type="compositionally biased region" description="Polar residues" evidence="10">
    <location>
        <begin position="389"/>
        <end position="403"/>
    </location>
</feature>
<dbReference type="InterPro" id="IPR017452">
    <property type="entry name" value="GPCR_Rhodpsn_7TM"/>
</dbReference>
<dbReference type="SUPFAM" id="SSF81321">
    <property type="entry name" value="Family A G protein-coupled receptor-like"/>
    <property type="match status" value="1"/>
</dbReference>
<evidence type="ECO:0000256" key="4">
    <source>
        <dbReference type="ARBA" id="ARBA00022989"/>
    </source>
</evidence>
<feature type="transmembrane region" description="Helical" evidence="11">
    <location>
        <begin position="279"/>
        <end position="301"/>
    </location>
</feature>
<keyword evidence="5" id="KW-0297">G-protein coupled receptor</keyword>
<evidence type="ECO:0000259" key="12">
    <source>
        <dbReference type="PROSITE" id="PS50262"/>
    </source>
</evidence>
<feature type="transmembrane region" description="Helical" evidence="11">
    <location>
        <begin position="160"/>
        <end position="180"/>
    </location>
</feature>
<dbReference type="GO" id="GO:0005886">
    <property type="term" value="C:plasma membrane"/>
    <property type="evidence" value="ECO:0007669"/>
    <property type="project" value="UniProtKB-SubCell"/>
</dbReference>
<proteinExistence type="evidence at transcript level"/>
<feature type="transmembrane region" description="Helical" evidence="11">
    <location>
        <begin position="54"/>
        <end position="72"/>
    </location>
</feature>
<feature type="region of interest" description="Disordered" evidence="10">
    <location>
        <begin position="383"/>
        <end position="420"/>
    </location>
</feature>
<feature type="transmembrane region" description="Helical" evidence="11">
    <location>
        <begin position="120"/>
        <end position="139"/>
    </location>
</feature>
<feature type="transmembrane region" description="Helical" evidence="11">
    <location>
        <begin position="353"/>
        <end position="372"/>
    </location>
</feature>
<evidence type="ECO:0000256" key="9">
    <source>
        <dbReference type="ARBA" id="ARBA00023224"/>
    </source>
</evidence>
<feature type="region of interest" description="Disordered" evidence="10">
    <location>
        <begin position="237"/>
        <end position="260"/>
    </location>
</feature>
<keyword evidence="7" id="KW-0675">Receptor</keyword>
<dbReference type="Pfam" id="PF00001">
    <property type="entry name" value="7tm_1"/>
    <property type="match status" value="1"/>
</dbReference>
<evidence type="ECO:0000256" key="11">
    <source>
        <dbReference type="SAM" id="Phobius"/>
    </source>
</evidence>
<dbReference type="Gene3D" id="1.20.1070.10">
    <property type="entry name" value="Rhodopsin 7-helix transmembrane proteins"/>
    <property type="match status" value="2"/>
</dbReference>
<reference evidence="13" key="1">
    <citation type="submission" date="2017-07" db="EMBL/GenBank/DDBJ databases">
        <title>Deorphanization and gene knockout of a Cnidarian oocyte maturation hormone receptor uncovers a GPCR super-family regulating animal reproduction.</title>
        <authorList>
            <person name="Quiroga Artigas G."/>
            <person name="Lapebie P."/>
            <person name="Leclere L."/>
            <person name="Bauknecht P."/>
            <person name="Momose T."/>
            <person name="Jekely G."/>
            <person name="Houliston E."/>
        </authorList>
    </citation>
    <scope>NUCLEOTIDE SEQUENCE</scope>
    <source>
        <tissue evidence="13">Oocyte</tissue>
    </source>
</reference>
<evidence type="ECO:0000256" key="5">
    <source>
        <dbReference type="ARBA" id="ARBA00023040"/>
    </source>
</evidence>
<dbReference type="PANTHER" id="PTHR24246">
    <property type="entry name" value="OLFACTORY RECEPTOR AND ADENOSINE RECEPTOR"/>
    <property type="match status" value="1"/>
</dbReference>
<keyword evidence="8" id="KW-0325">Glycoprotein</keyword>
<dbReference type="PROSITE" id="PS50262">
    <property type="entry name" value="G_PROTEIN_RECEP_F1_2"/>
    <property type="match status" value="1"/>
</dbReference>
<evidence type="ECO:0000256" key="2">
    <source>
        <dbReference type="ARBA" id="ARBA00022475"/>
    </source>
</evidence>
<feature type="transmembrane region" description="Helical" evidence="11">
    <location>
        <begin position="84"/>
        <end position="108"/>
    </location>
</feature>
<evidence type="ECO:0000256" key="10">
    <source>
        <dbReference type="SAM" id="MobiDB-lite"/>
    </source>
</evidence>
<dbReference type="PRINTS" id="PR00237">
    <property type="entry name" value="GPCRRHODOPSN"/>
</dbReference>
<keyword evidence="6 11" id="KW-0472">Membrane</keyword>
<evidence type="ECO:0000256" key="1">
    <source>
        <dbReference type="ARBA" id="ARBA00004651"/>
    </source>
</evidence>
<dbReference type="GO" id="GO:0004930">
    <property type="term" value="F:G protein-coupled receptor activity"/>
    <property type="evidence" value="ECO:0007669"/>
    <property type="project" value="UniProtKB-KW"/>
</dbReference>
<feature type="domain" description="G-protein coupled receptors family 1 profile" evidence="12">
    <location>
        <begin position="63"/>
        <end position="347"/>
    </location>
</feature>
<name>A0A4P2SXL9_9CNID</name>
<organism evidence="13">
    <name type="scientific">Clytia hemisphaerica</name>
    <dbReference type="NCBI Taxonomy" id="252671"/>
    <lineage>
        <taxon>Eukaryota</taxon>
        <taxon>Metazoa</taxon>
        <taxon>Cnidaria</taxon>
        <taxon>Hydrozoa</taxon>
        <taxon>Hydroidolina</taxon>
        <taxon>Leptothecata</taxon>
        <taxon>Obeliida</taxon>
        <taxon>Clytiidae</taxon>
        <taxon>Clytia</taxon>
    </lineage>
</organism>
<feature type="transmembrane region" description="Helical" evidence="11">
    <location>
        <begin position="322"/>
        <end position="341"/>
    </location>
</feature>
<dbReference type="InterPro" id="IPR000276">
    <property type="entry name" value="GPCR_Rhodpsn"/>
</dbReference>
<keyword evidence="3 11" id="KW-0812">Transmembrane</keyword>
<accession>A0A4P2SXL9</accession>
<protein>
    <submittedName>
        <fullName evidence="13">GPCR13</fullName>
    </submittedName>
</protein>
<sequence>MDTTFRPFKGDGHRRLHPTQLLALTNTLLPRDGRRTPPPRQRMEDQEIKRSFDLAIGLIVALLNVAEIIMILRIQRKKKIFELVLLSLSFSDLLFGLSNGAICVVFLGKWRNDEVLEVTTSIYFLFILCSIFHLVFIALDRLWAIVRPIKHNIFMTRKKVYIILSTIWMLGIVVTLALYYTNDEGHLFQDQYEFELVEDEDDNHNTTTALTNTTLTPLSTITTAPPITIHHIISNVTDGGRNRTKRPRTTRQPPSKKPPQFRKKLLADKIQVFKKFMRLLLSGFILGADILLILIYSLIMYRVRLAKKKAKLQHQQKTSHNKVNLVCVFVAGSFIMFTVPYALNRIITGEGQFWVNVILVSNSGMNSIIYFFRNRCEEEVQKKRKKEGVSSSSGLTPATTPLSSRHHINLADSVDTTPVGTPKQERIIMKKI</sequence>
<evidence type="ECO:0000256" key="3">
    <source>
        <dbReference type="ARBA" id="ARBA00022692"/>
    </source>
</evidence>
<dbReference type="PANTHER" id="PTHR24246:SF27">
    <property type="entry name" value="ADENOSINE RECEPTOR, ISOFORM A"/>
    <property type="match status" value="1"/>
</dbReference>
<evidence type="ECO:0000256" key="8">
    <source>
        <dbReference type="ARBA" id="ARBA00023180"/>
    </source>
</evidence>
<comment type="subcellular location">
    <subcellularLocation>
        <location evidence="1">Cell membrane</location>
        <topology evidence="1">Multi-pass membrane protein</topology>
    </subcellularLocation>
</comment>
<keyword evidence="4 11" id="KW-1133">Transmembrane helix</keyword>
<evidence type="ECO:0000313" key="13">
    <source>
        <dbReference type="EMBL" id="AWO67319.1"/>
    </source>
</evidence>
<evidence type="ECO:0000256" key="6">
    <source>
        <dbReference type="ARBA" id="ARBA00023136"/>
    </source>
</evidence>